<name>A0A0C9YWP6_9AGAM</name>
<dbReference type="AlphaFoldDB" id="A0A0C9YWP6"/>
<reference evidence="3" key="2">
    <citation type="submission" date="2015-01" db="EMBL/GenBank/DDBJ databases">
        <title>Evolutionary Origins and Diversification of the Mycorrhizal Mutualists.</title>
        <authorList>
            <consortium name="DOE Joint Genome Institute"/>
            <consortium name="Mycorrhizal Genomics Consortium"/>
            <person name="Kohler A."/>
            <person name="Kuo A."/>
            <person name="Nagy L.G."/>
            <person name="Floudas D."/>
            <person name="Copeland A."/>
            <person name="Barry K.W."/>
            <person name="Cichocki N."/>
            <person name="Veneault-Fourrey C."/>
            <person name="LaButti K."/>
            <person name="Lindquist E.A."/>
            <person name="Lipzen A."/>
            <person name="Lundell T."/>
            <person name="Morin E."/>
            <person name="Murat C."/>
            <person name="Riley R."/>
            <person name="Ohm R."/>
            <person name="Sun H."/>
            <person name="Tunlid A."/>
            <person name="Henrissat B."/>
            <person name="Grigoriev I.V."/>
            <person name="Hibbett D.S."/>
            <person name="Martin F."/>
        </authorList>
    </citation>
    <scope>NUCLEOTIDE SEQUENCE [LARGE SCALE GENOMIC DNA]</scope>
    <source>
        <strain evidence="3">441</strain>
    </source>
</reference>
<dbReference type="Proteomes" id="UP000054018">
    <property type="component" value="Unassembled WGS sequence"/>
</dbReference>
<dbReference type="EMBL" id="KN833931">
    <property type="protein sequence ID" value="KIK14582.1"/>
    <property type="molecule type" value="Genomic_DNA"/>
</dbReference>
<protein>
    <recommendedName>
        <fullName evidence="1">F-box domain-containing protein</fullName>
    </recommendedName>
</protein>
<keyword evidence="3" id="KW-1185">Reference proteome</keyword>
<dbReference type="Pfam" id="PF12937">
    <property type="entry name" value="F-box-like"/>
    <property type="match status" value="1"/>
</dbReference>
<dbReference type="HOGENOM" id="CLU_147109_0_0_1"/>
<sequence length="141" mass="16518">MHHCLSIDEILREIFRCIESRSTLYALARTCRTFSDPAVDRIWETLTAIEPALLKNLSSARFVTNRFDSARPVRVHCCLALLHPLNDGDWNTIRRLSSRVRRLHINLRIVLPWFDETDVPPQWFYQLASPPDSSFLFPNLR</sequence>
<reference evidence="2 3" key="1">
    <citation type="submission" date="2014-04" db="EMBL/GenBank/DDBJ databases">
        <authorList>
            <consortium name="DOE Joint Genome Institute"/>
            <person name="Kuo A."/>
            <person name="Kohler A."/>
            <person name="Costa M.D."/>
            <person name="Nagy L.G."/>
            <person name="Floudas D."/>
            <person name="Copeland A."/>
            <person name="Barry K.W."/>
            <person name="Cichocki N."/>
            <person name="Veneault-Fourrey C."/>
            <person name="LaButti K."/>
            <person name="Lindquist E.A."/>
            <person name="Lipzen A."/>
            <person name="Lundell T."/>
            <person name="Morin E."/>
            <person name="Murat C."/>
            <person name="Sun H."/>
            <person name="Tunlid A."/>
            <person name="Henrissat B."/>
            <person name="Grigoriev I.V."/>
            <person name="Hibbett D.S."/>
            <person name="Martin F."/>
            <person name="Nordberg H.P."/>
            <person name="Cantor M.N."/>
            <person name="Hua S.X."/>
        </authorList>
    </citation>
    <scope>NUCLEOTIDE SEQUENCE [LARGE SCALE GENOMIC DNA]</scope>
    <source>
        <strain evidence="2 3">441</strain>
    </source>
</reference>
<feature type="non-terminal residue" evidence="2">
    <location>
        <position position="141"/>
    </location>
</feature>
<proteinExistence type="predicted"/>
<gene>
    <name evidence="2" type="ORF">PISMIDRAFT_116774</name>
</gene>
<evidence type="ECO:0000313" key="2">
    <source>
        <dbReference type="EMBL" id="KIK14582.1"/>
    </source>
</evidence>
<dbReference type="InterPro" id="IPR001810">
    <property type="entry name" value="F-box_dom"/>
</dbReference>
<dbReference type="OrthoDB" id="2794631at2759"/>
<accession>A0A0C9YWP6</accession>
<organism evidence="2 3">
    <name type="scientific">Pisolithus microcarpus 441</name>
    <dbReference type="NCBI Taxonomy" id="765257"/>
    <lineage>
        <taxon>Eukaryota</taxon>
        <taxon>Fungi</taxon>
        <taxon>Dikarya</taxon>
        <taxon>Basidiomycota</taxon>
        <taxon>Agaricomycotina</taxon>
        <taxon>Agaricomycetes</taxon>
        <taxon>Agaricomycetidae</taxon>
        <taxon>Boletales</taxon>
        <taxon>Sclerodermatineae</taxon>
        <taxon>Pisolithaceae</taxon>
        <taxon>Pisolithus</taxon>
    </lineage>
</organism>
<evidence type="ECO:0000259" key="1">
    <source>
        <dbReference type="Pfam" id="PF12937"/>
    </source>
</evidence>
<feature type="domain" description="F-box" evidence="1">
    <location>
        <begin position="8"/>
        <end position="46"/>
    </location>
</feature>
<evidence type="ECO:0000313" key="3">
    <source>
        <dbReference type="Proteomes" id="UP000054018"/>
    </source>
</evidence>